<keyword evidence="2" id="KW-1185">Reference proteome</keyword>
<sequence length="158" mass="17440">MPSACTKQIDAVMMISLGILAADPLLNQRRGRLQLTCLVQIGGFHLTAAFNITSSRRSMIADIDLMDVCFILLGESASVNILSGKRSPINIEVSPGPIALTGDTKEDRDYNTDTYIEKEKLVLVKFRDFLDRIIARGNIKDKWSTSHGSGNTKVSIWI</sequence>
<organism evidence="1 2">
    <name type="scientific">Fraxinus pennsylvanica</name>
    <dbReference type="NCBI Taxonomy" id="56036"/>
    <lineage>
        <taxon>Eukaryota</taxon>
        <taxon>Viridiplantae</taxon>
        <taxon>Streptophyta</taxon>
        <taxon>Embryophyta</taxon>
        <taxon>Tracheophyta</taxon>
        <taxon>Spermatophyta</taxon>
        <taxon>Magnoliopsida</taxon>
        <taxon>eudicotyledons</taxon>
        <taxon>Gunneridae</taxon>
        <taxon>Pentapetalae</taxon>
        <taxon>asterids</taxon>
        <taxon>lamiids</taxon>
        <taxon>Lamiales</taxon>
        <taxon>Oleaceae</taxon>
        <taxon>Oleeae</taxon>
        <taxon>Fraxinus</taxon>
    </lineage>
</organism>
<evidence type="ECO:0000313" key="1">
    <source>
        <dbReference type="EMBL" id="CAI9766103.1"/>
    </source>
</evidence>
<reference evidence="1" key="1">
    <citation type="submission" date="2023-05" db="EMBL/GenBank/DDBJ databases">
        <authorList>
            <person name="Huff M."/>
        </authorList>
    </citation>
    <scope>NUCLEOTIDE SEQUENCE</scope>
</reference>
<proteinExistence type="predicted"/>
<accession>A0AAD1ZAK3</accession>
<dbReference type="Proteomes" id="UP000834106">
    <property type="component" value="Chromosome 8"/>
</dbReference>
<gene>
    <name evidence="1" type="ORF">FPE_LOCUS13533</name>
</gene>
<evidence type="ECO:0000313" key="2">
    <source>
        <dbReference type="Proteomes" id="UP000834106"/>
    </source>
</evidence>
<dbReference type="EMBL" id="OU503043">
    <property type="protein sequence ID" value="CAI9766103.1"/>
    <property type="molecule type" value="Genomic_DNA"/>
</dbReference>
<protein>
    <submittedName>
        <fullName evidence="1">Uncharacterized protein</fullName>
    </submittedName>
</protein>
<dbReference type="AlphaFoldDB" id="A0AAD1ZAK3"/>
<name>A0AAD1ZAK3_9LAMI</name>